<evidence type="ECO:0000256" key="1">
    <source>
        <dbReference type="SAM" id="MobiDB-lite"/>
    </source>
</evidence>
<dbReference type="Proteomes" id="UP000035642">
    <property type="component" value="Unassembled WGS sequence"/>
</dbReference>
<organism evidence="2 3">
    <name type="scientific">Angiostrongylus cantonensis</name>
    <name type="common">Rat lungworm</name>
    <dbReference type="NCBI Taxonomy" id="6313"/>
    <lineage>
        <taxon>Eukaryota</taxon>
        <taxon>Metazoa</taxon>
        <taxon>Ecdysozoa</taxon>
        <taxon>Nematoda</taxon>
        <taxon>Chromadorea</taxon>
        <taxon>Rhabditida</taxon>
        <taxon>Rhabditina</taxon>
        <taxon>Rhabditomorpha</taxon>
        <taxon>Strongyloidea</taxon>
        <taxon>Metastrongylidae</taxon>
        <taxon>Angiostrongylus</taxon>
    </lineage>
</organism>
<dbReference type="AlphaFoldDB" id="A0A0K0DKL3"/>
<proteinExistence type="predicted"/>
<name>A0A0K0DKL3_ANGCA</name>
<reference evidence="2" key="1">
    <citation type="submission" date="2012-09" db="EMBL/GenBank/DDBJ databases">
        <authorList>
            <person name="Martin A.A."/>
        </authorList>
    </citation>
    <scope>NUCLEOTIDE SEQUENCE</scope>
</reference>
<dbReference type="WBParaSite" id="ACAC_0001206001-mRNA-1">
    <property type="protein sequence ID" value="ACAC_0001206001-mRNA-1"/>
    <property type="gene ID" value="ACAC_0001206001"/>
</dbReference>
<accession>A0A0K0DKL3</accession>
<feature type="region of interest" description="Disordered" evidence="1">
    <location>
        <begin position="148"/>
        <end position="172"/>
    </location>
</feature>
<keyword evidence="2" id="KW-1185">Reference proteome</keyword>
<reference evidence="3" key="2">
    <citation type="submission" date="2017-02" db="UniProtKB">
        <authorList>
            <consortium name="WormBaseParasite"/>
        </authorList>
    </citation>
    <scope>IDENTIFICATION</scope>
</reference>
<sequence>LRVATRSLLARESPLSCPAPNRDFHVVPNLSDLSLAVMYCEHRASTSMEKSEIAKSESELTNAAAKQALISRLHKWCVEVFWITIFYIIDFCGDEQLRSTISELYESKQLHQQHRTSENCRSLAEIEIKLFRHLTSPLWANLRPITRSSKKRPASRPPSSQLFDIQEEKEEY</sequence>
<evidence type="ECO:0000313" key="2">
    <source>
        <dbReference type="Proteomes" id="UP000035642"/>
    </source>
</evidence>
<protein>
    <submittedName>
        <fullName evidence="3">Cyclin N-terminal domain-containing protein</fullName>
    </submittedName>
</protein>
<evidence type="ECO:0000313" key="3">
    <source>
        <dbReference type="WBParaSite" id="ACAC_0001206001-mRNA-1"/>
    </source>
</evidence>